<dbReference type="Proteomes" id="UP000325255">
    <property type="component" value="Unassembled WGS sequence"/>
</dbReference>
<dbReference type="InterPro" id="IPR041492">
    <property type="entry name" value="HAD_2"/>
</dbReference>
<dbReference type="Gene3D" id="3.40.50.1000">
    <property type="entry name" value="HAD superfamily/HAD-like"/>
    <property type="match status" value="1"/>
</dbReference>
<dbReference type="InterPro" id="IPR050155">
    <property type="entry name" value="HAD-like_hydrolase_sf"/>
</dbReference>
<reference evidence="1 2" key="1">
    <citation type="submission" date="2019-09" db="EMBL/GenBank/DDBJ databases">
        <title>Genome sequence of Rhodovastum atsumiense, a diverse member of the Acetobacteraceae family of non-sulfur purple photosynthetic bacteria.</title>
        <authorList>
            <person name="Meyer T."/>
            <person name="Kyndt J."/>
        </authorList>
    </citation>
    <scope>NUCLEOTIDE SEQUENCE [LARGE SCALE GENOMIC DNA]</scope>
    <source>
        <strain evidence="1 2">DSM 21279</strain>
    </source>
</reference>
<dbReference type="GO" id="GO:0004713">
    <property type="term" value="F:protein tyrosine kinase activity"/>
    <property type="evidence" value="ECO:0007669"/>
    <property type="project" value="TreeGrafter"/>
</dbReference>
<dbReference type="InterPro" id="IPR036412">
    <property type="entry name" value="HAD-like_sf"/>
</dbReference>
<name>A0A5M6IZC4_9PROT</name>
<evidence type="ECO:0000313" key="2">
    <source>
        <dbReference type="Proteomes" id="UP000325255"/>
    </source>
</evidence>
<dbReference type="InterPro" id="IPR023198">
    <property type="entry name" value="PGP-like_dom2"/>
</dbReference>
<dbReference type="EMBL" id="VWPK01000007">
    <property type="protein sequence ID" value="KAA5613309.1"/>
    <property type="molecule type" value="Genomic_DNA"/>
</dbReference>
<dbReference type="GO" id="GO:0005829">
    <property type="term" value="C:cytosol"/>
    <property type="evidence" value="ECO:0007669"/>
    <property type="project" value="TreeGrafter"/>
</dbReference>
<sequence>MSAAPVMLIDLDGTLTDSRPGIIDCLRRTLRLFGHEPDPADDLSWVIGPPMEQTIGRILAPYGDTREAEATATYRRLYAEGGMFDNSVYAGIPEALDAFTAAGWTLYVATAKRTRFARPILEHFGLARYFQEIHGSEDGPRLDTKPELLAHIRACHGFDPVRAVMIGDRHHDIQGAHANGIRAIGVAWGYGGRAELEEAGADAMAEHPGDLIALAGALLK</sequence>
<keyword evidence="2" id="KW-1185">Reference proteome</keyword>
<protein>
    <submittedName>
        <fullName evidence="1">HAD hydrolase-like protein</fullName>
    </submittedName>
</protein>
<dbReference type="AlphaFoldDB" id="A0A5M6IZC4"/>
<comment type="caution">
    <text evidence="1">The sequence shown here is derived from an EMBL/GenBank/DDBJ whole genome shotgun (WGS) entry which is preliminary data.</text>
</comment>
<dbReference type="PANTHER" id="PTHR43434:SF20">
    <property type="entry name" value="5'-NUCLEOTIDASE"/>
    <property type="match status" value="1"/>
</dbReference>
<dbReference type="SUPFAM" id="SSF56784">
    <property type="entry name" value="HAD-like"/>
    <property type="match status" value="1"/>
</dbReference>
<dbReference type="OrthoDB" id="9793014at2"/>
<evidence type="ECO:0000313" key="1">
    <source>
        <dbReference type="EMBL" id="KAA5613309.1"/>
    </source>
</evidence>
<gene>
    <name evidence="1" type="ORF">F1189_06365</name>
</gene>
<dbReference type="RefSeq" id="WP_150039856.1">
    <property type="nucleotide sequence ID" value="NZ_OW485601.1"/>
</dbReference>
<dbReference type="GO" id="GO:0016791">
    <property type="term" value="F:phosphatase activity"/>
    <property type="evidence" value="ECO:0007669"/>
    <property type="project" value="UniProtKB-ARBA"/>
</dbReference>
<dbReference type="PANTHER" id="PTHR43434">
    <property type="entry name" value="PHOSPHOGLYCOLATE PHOSPHATASE"/>
    <property type="match status" value="1"/>
</dbReference>
<dbReference type="InterPro" id="IPR023214">
    <property type="entry name" value="HAD_sf"/>
</dbReference>
<dbReference type="Pfam" id="PF13419">
    <property type="entry name" value="HAD_2"/>
    <property type="match status" value="1"/>
</dbReference>
<dbReference type="FunFam" id="3.40.50.1000:FF:000022">
    <property type="entry name" value="Phosphoglycolate phosphatase"/>
    <property type="match status" value="1"/>
</dbReference>
<proteinExistence type="predicted"/>
<dbReference type="Gene3D" id="1.10.150.240">
    <property type="entry name" value="Putative phosphatase, domain 2"/>
    <property type="match status" value="1"/>
</dbReference>
<accession>A0A5M6IZC4</accession>
<keyword evidence="1" id="KW-0378">Hydrolase</keyword>
<organism evidence="1 2">
    <name type="scientific">Rhodovastum atsumiense</name>
    <dbReference type="NCBI Taxonomy" id="504468"/>
    <lineage>
        <taxon>Bacteria</taxon>
        <taxon>Pseudomonadati</taxon>
        <taxon>Pseudomonadota</taxon>
        <taxon>Alphaproteobacteria</taxon>
        <taxon>Acetobacterales</taxon>
        <taxon>Acetobacteraceae</taxon>
        <taxon>Rhodovastum</taxon>
    </lineage>
</organism>